<name>A0AC61NFT7_9FIRM</name>
<gene>
    <name evidence="1" type="ORF">JFY71_05195</name>
</gene>
<organism evidence="1 2">
    <name type="scientific">Miniphocaeibacter halophilus</name>
    <dbReference type="NCBI Taxonomy" id="2931922"/>
    <lineage>
        <taxon>Bacteria</taxon>
        <taxon>Bacillati</taxon>
        <taxon>Bacillota</taxon>
        <taxon>Tissierellia</taxon>
        <taxon>Tissierellales</taxon>
        <taxon>Peptoniphilaceae</taxon>
        <taxon>Miniphocaeibacter</taxon>
    </lineage>
</organism>
<sequence length="383" mass="43157">MNKKITALLLASAIFFTPVVSSAENSEESFASNTENIEQNIEKSEYTAEQFINILGKEARRIGQEKNIYASVMIAQACLESGFGKSGLSQDPNNNLFGIKGDYKGNSSDFQTWEDYGGRVDMVDTFRIYPSFKESMEDYADLLLKGSEFDENYYSGAWKSNASSYQEATAALTGKYATDSQYADKLNKIIEDYNLAVFDYPIAYTVEEKNKENLVSISKATGISLEELKELNSEIKDENKFLRKDKTIILRTEYYKENFNVPVSTEFNILNDYNKNTTANKFKGLDFELPYNTYIYSANRGEVVEVSEDSVNGKFIVIQHEDGLFSHYSNLDNIYMTVGDKVTETDIIGNIKGDKESNKALLNFSIAASVGSNFVNPKLFLDI</sequence>
<evidence type="ECO:0000313" key="1">
    <source>
        <dbReference type="EMBL" id="QQK08933.1"/>
    </source>
</evidence>
<keyword evidence="2" id="KW-1185">Reference proteome</keyword>
<proteinExistence type="predicted"/>
<accession>A0AC61NFT7</accession>
<evidence type="ECO:0000313" key="2">
    <source>
        <dbReference type="Proteomes" id="UP000595814"/>
    </source>
</evidence>
<reference evidence="1 2" key="1">
    <citation type="journal article" date="2022" name="Int. J. Syst. Evol. Microbiol.">
        <title>Miniphocaeibacter halophilus sp. nov., an ammonium-tolerant acetate-producing bacterium isolated from a biogas system.</title>
        <authorList>
            <person name="Schnurer A."/>
            <person name="Singh A."/>
            <person name="Bi S."/>
            <person name="Qiao W."/>
            <person name="Westerholm M."/>
        </authorList>
    </citation>
    <scope>NUCLEOTIDE SEQUENCE [LARGE SCALE GENOMIC DNA]</scope>
    <source>
        <strain evidence="1 2">AMB_01</strain>
    </source>
</reference>
<dbReference type="EMBL" id="CP066744">
    <property type="protein sequence ID" value="QQK08933.1"/>
    <property type="molecule type" value="Genomic_DNA"/>
</dbReference>
<dbReference type="Proteomes" id="UP000595814">
    <property type="component" value="Chromosome"/>
</dbReference>
<protein>
    <submittedName>
        <fullName evidence="1">Glucosaminidase domain-containing protein</fullName>
    </submittedName>
</protein>